<dbReference type="Pfam" id="PF11220">
    <property type="entry name" value="DUF3015"/>
    <property type="match status" value="1"/>
</dbReference>
<evidence type="ECO:0008006" key="2">
    <source>
        <dbReference type="Google" id="ProtNLM"/>
    </source>
</evidence>
<protein>
    <recommendedName>
        <fullName evidence="2">DUF3015 domain-containing protein</fullName>
    </recommendedName>
</protein>
<sequence length="170" mass="19087">MFGLVSHHVKYLPAGVLAFAFILLFCVNTQLHAACRGEGFMGVSTKDPIQSFVDITYSPVYSSASTSGTLGCKNWNFSQFLEQSRMQFLQQSHTQLLVETVQGHGPHLEALAKLMTCPQSSAEAFSNMLWEHRQQTVQIFETAKQTPEFLAELRKWIAANRQLRNNCSLS</sequence>
<dbReference type="EMBL" id="UINC01001047">
    <property type="protein sequence ID" value="SUZ68917.1"/>
    <property type="molecule type" value="Genomic_DNA"/>
</dbReference>
<name>A0A381PS56_9ZZZZ</name>
<organism evidence="1">
    <name type="scientific">marine metagenome</name>
    <dbReference type="NCBI Taxonomy" id="408172"/>
    <lineage>
        <taxon>unclassified sequences</taxon>
        <taxon>metagenomes</taxon>
        <taxon>ecological metagenomes</taxon>
    </lineage>
</organism>
<accession>A0A381PS56</accession>
<evidence type="ECO:0000313" key="1">
    <source>
        <dbReference type="EMBL" id="SUZ68917.1"/>
    </source>
</evidence>
<gene>
    <name evidence="1" type="ORF">METZ01_LOCUS21771</name>
</gene>
<reference evidence="1" key="1">
    <citation type="submission" date="2018-05" db="EMBL/GenBank/DDBJ databases">
        <authorList>
            <person name="Lanie J.A."/>
            <person name="Ng W.-L."/>
            <person name="Kazmierczak K.M."/>
            <person name="Andrzejewski T.M."/>
            <person name="Davidsen T.M."/>
            <person name="Wayne K.J."/>
            <person name="Tettelin H."/>
            <person name="Glass J.I."/>
            <person name="Rusch D."/>
            <person name="Podicherti R."/>
            <person name="Tsui H.-C.T."/>
            <person name="Winkler M.E."/>
        </authorList>
    </citation>
    <scope>NUCLEOTIDE SEQUENCE</scope>
</reference>
<proteinExistence type="predicted"/>
<dbReference type="AlphaFoldDB" id="A0A381PS56"/>
<dbReference type="InterPro" id="IPR021383">
    <property type="entry name" value="DUF3015"/>
</dbReference>